<feature type="transmembrane region" description="Helical" evidence="2">
    <location>
        <begin position="143"/>
        <end position="168"/>
    </location>
</feature>
<dbReference type="AlphaFoldDB" id="A0AAN8WSC0"/>
<comment type="caution">
    <text evidence="3">The sequence shown here is derived from an EMBL/GenBank/DDBJ whole genome shotgun (WGS) entry which is preliminary data.</text>
</comment>
<protein>
    <submittedName>
        <fullName evidence="3">Uncharacterized protein</fullName>
    </submittedName>
</protein>
<organism evidence="3 4">
    <name type="scientific">Halocaridina rubra</name>
    <name type="common">Hawaiian red shrimp</name>
    <dbReference type="NCBI Taxonomy" id="373956"/>
    <lineage>
        <taxon>Eukaryota</taxon>
        <taxon>Metazoa</taxon>
        <taxon>Ecdysozoa</taxon>
        <taxon>Arthropoda</taxon>
        <taxon>Crustacea</taxon>
        <taxon>Multicrustacea</taxon>
        <taxon>Malacostraca</taxon>
        <taxon>Eumalacostraca</taxon>
        <taxon>Eucarida</taxon>
        <taxon>Decapoda</taxon>
        <taxon>Pleocyemata</taxon>
        <taxon>Caridea</taxon>
        <taxon>Atyoidea</taxon>
        <taxon>Atyidae</taxon>
        <taxon>Halocaridina</taxon>
    </lineage>
</organism>
<accession>A0AAN8WSC0</accession>
<keyword evidence="2" id="KW-0812">Transmembrane</keyword>
<dbReference type="EMBL" id="JAXCGZ010016558">
    <property type="protein sequence ID" value="KAK7069401.1"/>
    <property type="molecule type" value="Genomic_DNA"/>
</dbReference>
<dbReference type="Proteomes" id="UP001381693">
    <property type="component" value="Unassembled WGS sequence"/>
</dbReference>
<evidence type="ECO:0000313" key="3">
    <source>
        <dbReference type="EMBL" id="KAK7069401.1"/>
    </source>
</evidence>
<gene>
    <name evidence="3" type="ORF">SK128_017882</name>
</gene>
<keyword evidence="4" id="KW-1185">Reference proteome</keyword>
<feature type="region of interest" description="Disordered" evidence="1">
    <location>
        <begin position="1"/>
        <end position="65"/>
    </location>
</feature>
<feature type="compositionally biased region" description="Polar residues" evidence="1">
    <location>
        <begin position="180"/>
        <end position="199"/>
    </location>
</feature>
<proteinExistence type="predicted"/>
<evidence type="ECO:0000256" key="2">
    <source>
        <dbReference type="SAM" id="Phobius"/>
    </source>
</evidence>
<evidence type="ECO:0000313" key="4">
    <source>
        <dbReference type="Proteomes" id="UP001381693"/>
    </source>
</evidence>
<keyword evidence="2" id="KW-1133">Transmembrane helix</keyword>
<feature type="compositionally biased region" description="Low complexity" evidence="1">
    <location>
        <begin position="43"/>
        <end position="63"/>
    </location>
</feature>
<name>A0AAN8WSC0_HALRR</name>
<feature type="compositionally biased region" description="Low complexity" evidence="1">
    <location>
        <begin position="15"/>
        <end position="27"/>
    </location>
</feature>
<reference evidence="3 4" key="1">
    <citation type="submission" date="2023-11" db="EMBL/GenBank/DDBJ databases">
        <title>Halocaridina rubra genome assembly.</title>
        <authorList>
            <person name="Smith C."/>
        </authorList>
    </citation>
    <scope>NUCLEOTIDE SEQUENCE [LARGE SCALE GENOMIC DNA]</scope>
    <source>
        <strain evidence="3">EP-1</strain>
        <tissue evidence="3">Whole</tissue>
    </source>
</reference>
<sequence length="231" mass="25435">MSTQSAVRMYPSPPMSSESSEYSTSTSARGKDTMSSSTLAIKSYSTSPTSSEGSGSSSSTSVSRNEEASVVQPAKHLIKVSKRAKYLMLTAVILIICGVMAASLLGVYYFSKMLTATYTQPFPVEKRERTDEIKFIEEFNYNYLIGVVVTILVFLFLLLGSICCMAFCAETFDVHEKIDQGQNPGTEDSPDGQNSDANFSSRVMDFWHSYQGRYLDEADPEAAKTKRSQAK</sequence>
<evidence type="ECO:0000256" key="1">
    <source>
        <dbReference type="SAM" id="MobiDB-lite"/>
    </source>
</evidence>
<keyword evidence="2" id="KW-0472">Membrane</keyword>
<feature type="transmembrane region" description="Helical" evidence="2">
    <location>
        <begin position="86"/>
        <end position="110"/>
    </location>
</feature>
<feature type="region of interest" description="Disordered" evidence="1">
    <location>
        <begin position="179"/>
        <end position="199"/>
    </location>
</feature>